<keyword evidence="4 16" id="KW-0812">Transmembrane</keyword>
<dbReference type="CDD" id="cd04059">
    <property type="entry name" value="Peptidases_S8_Protein_convertases_Kexins_Furin-like"/>
    <property type="match status" value="1"/>
</dbReference>
<feature type="compositionally biased region" description="Low complexity" evidence="15">
    <location>
        <begin position="656"/>
        <end position="670"/>
    </location>
</feature>
<evidence type="ECO:0000256" key="11">
    <source>
        <dbReference type="ARBA" id="ARBA00023145"/>
    </source>
</evidence>
<dbReference type="Pfam" id="PF00082">
    <property type="entry name" value="Peptidase_S8"/>
    <property type="match status" value="1"/>
</dbReference>
<evidence type="ECO:0000256" key="7">
    <source>
        <dbReference type="ARBA" id="ARBA00022825"/>
    </source>
</evidence>
<dbReference type="PROSITE" id="PS00138">
    <property type="entry name" value="SUBTILASE_SER"/>
    <property type="match status" value="1"/>
</dbReference>
<dbReference type="PRINTS" id="PR00723">
    <property type="entry name" value="SUBTILISIN"/>
</dbReference>
<dbReference type="FunFam" id="3.40.50.200:FF:000005">
    <property type="entry name" value="Proprotein convertase subtilisin/kexin type 7"/>
    <property type="match status" value="1"/>
</dbReference>
<dbReference type="InterPro" id="IPR022398">
    <property type="entry name" value="Peptidase_S8_His-AS"/>
</dbReference>
<dbReference type="FunFam" id="2.60.120.260:FF:000026">
    <property type="entry name" value="proprotein convertase subtilisin/kexin type 7"/>
    <property type="match status" value="1"/>
</dbReference>
<keyword evidence="20" id="KW-1185">Reference proteome</keyword>
<dbReference type="InterPro" id="IPR008979">
    <property type="entry name" value="Galactose-bd-like_sf"/>
</dbReference>
<evidence type="ECO:0000256" key="1">
    <source>
        <dbReference type="ARBA" id="ARBA00004370"/>
    </source>
</evidence>
<dbReference type="Proteomes" id="UP000319663">
    <property type="component" value="Unassembled WGS sequence"/>
</dbReference>
<dbReference type="Gene3D" id="2.60.120.260">
    <property type="entry name" value="Galactose-binding domain-like"/>
    <property type="match status" value="1"/>
</dbReference>
<evidence type="ECO:0000256" key="3">
    <source>
        <dbReference type="ARBA" id="ARBA00022670"/>
    </source>
</evidence>
<evidence type="ECO:0000256" key="13">
    <source>
        <dbReference type="PIRSR" id="PIRSR615500-1"/>
    </source>
</evidence>
<dbReference type="InterPro" id="IPR034182">
    <property type="entry name" value="Kexin/furin"/>
</dbReference>
<keyword evidence="5 17" id="KW-0732">Signal</keyword>
<evidence type="ECO:0000256" key="10">
    <source>
        <dbReference type="ARBA" id="ARBA00023136"/>
    </source>
</evidence>
<evidence type="ECO:0000259" key="18">
    <source>
        <dbReference type="PROSITE" id="PS51829"/>
    </source>
</evidence>
<dbReference type="PROSITE" id="PS00137">
    <property type="entry name" value="SUBTILASE_HIS"/>
    <property type="match status" value="1"/>
</dbReference>
<reference evidence="19 20" key="1">
    <citation type="submission" date="2019-06" db="EMBL/GenBank/DDBJ databases">
        <title>Wine fermentation using esterase from Monascus purpureus.</title>
        <authorList>
            <person name="Geng C."/>
            <person name="Zhang Y."/>
        </authorList>
    </citation>
    <scope>NUCLEOTIDE SEQUENCE [LARGE SCALE GENOMIC DNA]</scope>
    <source>
        <strain evidence="19">HQ1</strain>
    </source>
</reference>
<evidence type="ECO:0000313" key="20">
    <source>
        <dbReference type="Proteomes" id="UP000319663"/>
    </source>
</evidence>
<evidence type="ECO:0000313" key="19">
    <source>
        <dbReference type="EMBL" id="TQB67970.1"/>
    </source>
</evidence>
<dbReference type="InterPro" id="IPR036852">
    <property type="entry name" value="Peptidase_S8/S53_dom_sf"/>
</dbReference>
<keyword evidence="7 14" id="KW-0720">Serine protease</keyword>
<evidence type="ECO:0000256" key="17">
    <source>
        <dbReference type="SAM" id="SignalP"/>
    </source>
</evidence>
<dbReference type="GO" id="GO:0000139">
    <property type="term" value="C:Golgi membrane"/>
    <property type="evidence" value="ECO:0007669"/>
    <property type="project" value="TreeGrafter"/>
</dbReference>
<keyword evidence="8" id="KW-0106">Calcium</keyword>
<dbReference type="Gene3D" id="3.40.50.200">
    <property type="entry name" value="Peptidase S8/S53 domain"/>
    <property type="match status" value="1"/>
</dbReference>
<name>A0A507QLY2_MONPU</name>
<feature type="region of interest" description="Disordered" evidence="15">
    <location>
        <begin position="654"/>
        <end position="702"/>
    </location>
</feature>
<feature type="chain" id="PRO_5021453581" evidence="17">
    <location>
        <begin position="20"/>
        <end position="836"/>
    </location>
</feature>
<dbReference type="SUPFAM" id="SSF52743">
    <property type="entry name" value="Subtilisin-like"/>
    <property type="match status" value="1"/>
</dbReference>
<dbReference type="InterPro" id="IPR002884">
    <property type="entry name" value="P_dom"/>
</dbReference>
<dbReference type="STRING" id="5098.A0A507QLY2"/>
<feature type="active site" description="Charge relay system" evidence="13 14">
    <location>
        <position position="415"/>
    </location>
</feature>
<keyword evidence="12" id="KW-0325">Glycoprotein</keyword>
<evidence type="ECO:0000256" key="16">
    <source>
        <dbReference type="SAM" id="Phobius"/>
    </source>
</evidence>
<evidence type="ECO:0000256" key="14">
    <source>
        <dbReference type="PROSITE-ProRule" id="PRU01240"/>
    </source>
</evidence>
<protein>
    <submittedName>
        <fullName evidence="19">Pheromone processing endoprotease</fullName>
    </submittedName>
</protein>
<sequence>MRIAKGIVAAFYLCSATSATLRPSYETRDFFALHLDEITSPSQVAQALGARYEGQIGELSDHHKFSLPENKRSDLDALLEDLRARKKLRRRRGDDATSILGKRDDVLDGILWSQKLTAKQRLYKRVLPPLSTTLDSRNYPQETQTANPETVQYRQQVASSLGIADPIFNEQWHLVNTFQPGHDLNVTGVWLEGVTGEGVISAVVDDGLDMYSDDLKPNYDAEGSYDFNDKTEEPRPQLEDDKHGTRCSGEIAAAKNDVCGLGVAYGSKVSGVRILSKPINDADEAAAVNYAFQHNDIYSCSWGPMDNGETMEAPGILVKRALVNGVQNGRNGKGSLFFFAAGNGGTWDDNCNFDGYTNSIYSISVGAIDHRGGRPAYSESCSAQMVVTYSSGAGEAIHTTDVGHSKCSSIHGGTSAAGPLAAGVMALALSVRPELTWRDAQYLFMETAIPVHEDDGSWQNTKIGKKFSHDWGYGKIDAYALVQKARTWDLVKPQAWYHSPWLRVERDIPEGNEGLASSFDVTEDMMKGANLARLEHVTVTMNVNHSRRGDLSVELRSPEGIVSYLSTARRNDNEAAGYVDWTFMSVAHWGESGIGTWTVVVKDIKVNEFNGTFTDWRLNLWGEAIDGMNQPLHPMPEEEDDDHSYENAAVVTTSVEPGPTMTEPPSSSPTEHVDRPVNEKPSPTEAPVTATPTASETASATATATTASDSFLPSFFPTFGASKRTQAWIYASFGLMIFFCIGLGVYFYVQRRKRLRTIPRDDYEFEMIQDGDEQQAFNGRSRRTQRRGGELYNAFAEESDEELELLNDDDEELYRDHSASDSRQFREDNNDRLEKS</sequence>
<dbReference type="GO" id="GO:0005802">
    <property type="term" value="C:trans-Golgi network"/>
    <property type="evidence" value="ECO:0007669"/>
    <property type="project" value="TreeGrafter"/>
</dbReference>
<dbReference type="GO" id="GO:0007323">
    <property type="term" value="P:peptide pheromone maturation"/>
    <property type="evidence" value="ECO:0007669"/>
    <property type="project" value="UniProtKB-ARBA"/>
</dbReference>
<evidence type="ECO:0000256" key="2">
    <source>
        <dbReference type="ARBA" id="ARBA00005325"/>
    </source>
</evidence>
<feature type="signal peptide" evidence="17">
    <location>
        <begin position="1"/>
        <end position="19"/>
    </location>
</feature>
<organism evidence="19 20">
    <name type="scientific">Monascus purpureus</name>
    <name type="common">Red mold</name>
    <name type="synonym">Monascus anka</name>
    <dbReference type="NCBI Taxonomy" id="5098"/>
    <lineage>
        <taxon>Eukaryota</taxon>
        <taxon>Fungi</taxon>
        <taxon>Dikarya</taxon>
        <taxon>Ascomycota</taxon>
        <taxon>Pezizomycotina</taxon>
        <taxon>Eurotiomycetes</taxon>
        <taxon>Eurotiomycetidae</taxon>
        <taxon>Eurotiales</taxon>
        <taxon>Aspergillaceae</taxon>
        <taxon>Monascus</taxon>
    </lineage>
</organism>
<feature type="transmembrane region" description="Helical" evidence="16">
    <location>
        <begin position="727"/>
        <end position="749"/>
    </location>
</feature>
<feature type="region of interest" description="Disordered" evidence="15">
    <location>
        <begin position="221"/>
        <end position="243"/>
    </location>
</feature>
<evidence type="ECO:0000256" key="12">
    <source>
        <dbReference type="ARBA" id="ARBA00023180"/>
    </source>
</evidence>
<dbReference type="PROSITE" id="PS51829">
    <property type="entry name" value="P_HOMO_B"/>
    <property type="match status" value="1"/>
</dbReference>
<dbReference type="Pfam" id="PF01483">
    <property type="entry name" value="P_proprotein"/>
    <property type="match status" value="1"/>
</dbReference>
<keyword evidence="11" id="KW-0865">Zymogen</keyword>
<dbReference type="SUPFAM" id="SSF49785">
    <property type="entry name" value="Galactose-binding domain-like"/>
    <property type="match status" value="1"/>
</dbReference>
<keyword evidence="3 14" id="KW-0645">Protease</keyword>
<dbReference type="InterPro" id="IPR023828">
    <property type="entry name" value="Peptidase_S8_Ser-AS"/>
</dbReference>
<keyword evidence="9 16" id="KW-1133">Transmembrane helix</keyword>
<keyword evidence="6 14" id="KW-0378">Hydrolase</keyword>
<comment type="caution">
    <text evidence="19">The sequence shown here is derived from an EMBL/GenBank/DDBJ whole genome shotgun (WGS) entry which is preliminary data.</text>
</comment>
<comment type="similarity">
    <text evidence="2">Belongs to the peptidase S8 family. Furin subfamily.</text>
</comment>
<evidence type="ECO:0000256" key="6">
    <source>
        <dbReference type="ARBA" id="ARBA00022801"/>
    </source>
</evidence>
<feature type="active site" description="Charge relay system" evidence="13 14">
    <location>
        <position position="205"/>
    </location>
</feature>
<evidence type="ECO:0000256" key="9">
    <source>
        <dbReference type="ARBA" id="ARBA00022989"/>
    </source>
</evidence>
<feature type="active site" description="Charge relay system" evidence="13 14">
    <location>
        <position position="243"/>
    </location>
</feature>
<feature type="compositionally biased region" description="Basic and acidic residues" evidence="15">
    <location>
        <begin position="227"/>
        <end position="243"/>
    </location>
</feature>
<dbReference type="PROSITE" id="PS51892">
    <property type="entry name" value="SUBTILASE"/>
    <property type="match status" value="1"/>
</dbReference>
<feature type="domain" description="P/Homo B" evidence="18">
    <location>
        <begin position="491"/>
        <end position="626"/>
    </location>
</feature>
<evidence type="ECO:0000256" key="5">
    <source>
        <dbReference type="ARBA" id="ARBA00022729"/>
    </source>
</evidence>
<dbReference type="GO" id="GO:0016485">
    <property type="term" value="P:protein processing"/>
    <property type="evidence" value="ECO:0007669"/>
    <property type="project" value="TreeGrafter"/>
</dbReference>
<feature type="region of interest" description="Disordered" evidence="15">
    <location>
        <begin position="815"/>
        <end position="836"/>
    </location>
</feature>
<dbReference type="InterPro" id="IPR015500">
    <property type="entry name" value="Peptidase_S8_subtilisin-rel"/>
</dbReference>
<dbReference type="PANTHER" id="PTHR42884:SF14">
    <property type="entry name" value="NEUROENDOCRINE CONVERTASE 1"/>
    <property type="match status" value="1"/>
</dbReference>
<dbReference type="EMBL" id="VIFY01000272">
    <property type="protein sequence ID" value="TQB67970.1"/>
    <property type="molecule type" value="Genomic_DNA"/>
</dbReference>
<evidence type="ECO:0000256" key="15">
    <source>
        <dbReference type="SAM" id="MobiDB-lite"/>
    </source>
</evidence>
<keyword evidence="10 16" id="KW-0472">Membrane</keyword>
<comment type="subcellular location">
    <subcellularLocation>
        <location evidence="1">Membrane</location>
    </subcellularLocation>
</comment>
<dbReference type="PANTHER" id="PTHR42884">
    <property type="entry name" value="PROPROTEIN CONVERTASE SUBTILISIN/KEXIN-RELATED"/>
    <property type="match status" value="1"/>
</dbReference>
<evidence type="ECO:0000256" key="8">
    <source>
        <dbReference type="ARBA" id="ARBA00022837"/>
    </source>
</evidence>
<dbReference type="GO" id="GO:0004252">
    <property type="term" value="F:serine-type endopeptidase activity"/>
    <property type="evidence" value="ECO:0007669"/>
    <property type="project" value="UniProtKB-UniRule"/>
</dbReference>
<gene>
    <name evidence="19" type="primary">KEX2</name>
    <name evidence="19" type="ORF">MPDQ_004283</name>
</gene>
<evidence type="ECO:0000256" key="4">
    <source>
        <dbReference type="ARBA" id="ARBA00022692"/>
    </source>
</evidence>
<accession>A0A507QLY2</accession>
<dbReference type="InterPro" id="IPR000209">
    <property type="entry name" value="Peptidase_S8/S53_dom"/>
</dbReference>
<proteinExistence type="inferred from homology"/>
<feature type="compositionally biased region" description="Low complexity" evidence="15">
    <location>
        <begin position="681"/>
        <end position="702"/>
    </location>
</feature>
<dbReference type="AlphaFoldDB" id="A0A507QLY2"/>